<organism evidence="3 4">
    <name type="scientific">Neokomagataea anthophila</name>
    <dbReference type="NCBI Taxonomy" id="2826925"/>
    <lineage>
        <taxon>Bacteria</taxon>
        <taxon>Pseudomonadati</taxon>
        <taxon>Pseudomonadota</taxon>
        <taxon>Alphaproteobacteria</taxon>
        <taxon>Acetobacterales</taxon>
        <taxon>Acetobacteraceae</taxon>
        <taxon>Neokomagataea</taxon>
    </lineage>
</organism>
<name>A0ABS5E828_9PROT</name>
<reference evidence="3 4" key="1">
    <citation type="submission" date="2021-04" db="EMBL/GenBank/DDBJ databases">
        <title>The complete genome sequence of Neokomagataea sp. TBRC 2177.</title>
        <authorList>
            <person name="Charoenyingcharoen P."/>
            <person name="Yukphan P."/>
        </authorList>
    </citation>
    <scope>NUCLEOTIDE SEQUENCE [LARGE SCALE GENOMIC DNA]</scope>
    <source>
        <strain evidence="3 4">TBRC 2177</strain>
    </source>
</reference>
<proteinExistence type="predicted"/>
<keyword evidence="4" id="KW-1185">Reference proteome</keyword>
<feature type="region of interest" description="Disordered" evidence="1">
    <location>
        <begin position="1"/>
        <end position="34"/>
    </location>
</feature>
<evidence type="ECO:0000259" key="2">
    <source>
        <dbReference type="Pfam" id="PF18932"/>
    </source>
</evidence>
<dbReference type="Pfam" id="PF18932">
    <property type="entry name" value="DUF5681"/>
    <property type="match status" value="1"/>
</dbReference>
<evidence type="ECO:0000256" key="1">
    <source>
        <dbReference type="SAM" id="MobiDB-lite"/>
    </source>
</evidence>
<evidence type="ECO:0000313" key="3">
    <source>
        <dbReference type="EMBL" id="MBR0560060.1"/>
    </source>
</evidence>
<comment type="caution">
    <text evidence="3">The sequence shown here is derived from an EMBL/GenBank/DDBJ whole genome shotgun (WGS) entry which is preliminary data.</text>
</comment>
<sequence>MTKAPQNSGAKPRKMPVGRPFKKGQSGNPGGLPKNMREVIALARSHTTTAIEALAEIAGNKTAPESARVSAANSLLDRAWGKPKDTVEIQGQDGAPLGLVVTMVRPSE</sequence>
<evidence type="ECO:0000313" key="4">
    <source>
        <dbReference type="Proteomes" id="UP000677812"/>
    </source>
</evidence>
<dbReference type="Proteomes" id="UP000677812">
    <property type="component" value="Unassembled WGS sequence"/>
</dbReference>
<dbReference type="EMBL" id="JAGRQH010000005">
    <property type="protein sequence ID" value="MBR0560060.1"/>
    <property type="molecule type" value="Genomic_DNA"/>
</dbReference>
<accession>A0ABS5E828</accession>
<protein>
    <recommendedName>
        <fullName evidence="2">DUF5681 domain-containing protein</fullName>
    </recommendedName>
</protein>
<feature type="compositionally biased region" description="Basic residues" evidence="1">
    <location>
        <begin position="11"/>
        <end position="22"/>
    </location>
</feature>
<gene>
    <name evidence="3" type="ORF">KB213_08340</name>
</gene>
<dbReference type="InterPro" id="IPR043736">
    <property type="entry name" value="DUF5681"/>
</dbReference>
<dbReference type="RefSeq" id="WP_211682130.1">
    <property type="nucleotide sequence ID" value="NZ_JAGRQH010000005.1"/>
</dbReference>
<feature type="domain" description="DUF5681" evidence="2">
    <location>
        <begin position="20"/>
        <end position="80"/>
    </location>
</feature>